<organism evidence="1 2">
    <name type="scientific">Adonisia turfae CCMR0081</name>
    <dbReference type="NCBI Taxonomy" id="2292702"/>
    <lineage>
        <taxon>Bacteria</taxon>
        <taxon>Bacillati</taxon>
        <taxon>Cyanobacteriota</taxon>
        <taxon>Adonisia</taxon>
        <taxon>Adonisia turfae</taxon>
    </lineage>
</organism>
<evidence type="ECO:0000313" key="2">
    <source>
        <dbReference type="Proteomes" id="UP000481033"/>
    </source>
</evidence>
<sequence>MTTAELAALSHFRLRKKAQLYGGKIATTLEQKSQVTAPNALALIELGEQAFSELLRDRIVREYPTLLNRCPNCAKVPRTPTAKQCPWCFHSWRHLEPYGG</sequence>
<accession>A0A6M0RS03</accession>
<proteinExistence type="predicted"/>
<protein>
    <submittedName>
        <fullName evidence="1">Uncharacterized protein</fullName>
    </submittedName>
</protein>
<dbReference type="Proteomes" id="UP000481033">
    <property type="component" value="Unassembled WGS sequence"/>
</dbReference>
<keyword evidence="2" id="KW-1185">Reference proteome</keyword>
<evidence type="ECO:0000313" key="1">
    <source>
        <dbReference type="EMBL" id="NEZ59027.1"/>
    </source>
</evidence>
<dbReference type="InterPro" id="IPR024064">
    <property type="entry name" value="FdhE-like_sf"/>
</dbReference>
<gene>
    <name evidence="1" type="ORF">DXZ20_25970</name>
</gene>
<reference evidence="1 2" key="1">
    <citation type="journal article" date="2020" name="Microb. Ecol.">
        <title>Ecogenomics of the Marine Benthic Filamentous Cyanobacterium Adonisia.</title>
        <authorList>
            <person name="Walter J.M."/>
            <person name="Coutinho F.H."/>
            <person name="Leomil L."/>
            <person name="Hargreaves P.I."/>
            <person name="Campeao M.E."/>
            <person name="Vieira V.V."/>
            <person name="Silva B.S."/>
            <person name="Fistarol G.O."/>
            <person name="Salomon P.S."/>
            <person name="Sawabe T."/>
            <person name="Mino S."/>
            <person name="Hosokawa M."/>
            <person name="Miyashita H."/>
            <person name="Maruyama F."/>
            <person name="van Verk M.C."/>
            <person name="Dutilh B.E."/>
            <person name="Thompson C.C."/>
            <person name="Thompson F.L."/>
        </authorList>
    </citation>
    <scope>NUCLEOTIDE SEQUENCE [LARGE SCALE GENOMIC DNA]</scope>
    <source>
        <strain evidence="1 2">CCMR0081</strain>
    </source>
</reference>
<comment type="caution">
    <text evidence="1">The sequence shown here is derived from an EMBL/GenBank/DDBJ whole genome shotgun (WGS) entry which is preliminary data.</text>
</comment>
<dbReference type="RefSeq" id="WP_163701966.1">
    <property type="nucleotide sequence ID" value="NZ_QXHD01000004.1"/>
</dbReference>
<dbReference type="EMBL" id="QXHD01000004">
    <property type="protein sequence ID" value="NEZ59027.1"/>
    <property type="molecule type" value="Genomic_DNA"/>
</dbReference>
<dbReference type="AlphaFoldDB" id="A0A6M0RS03"/>
<name>A0A6M0RS03_9CYAN</name>
<dbReference type="SUPFAM" id="SSF144020">
    <property type="entry name" value="FdhE-like"/>
    <property type="match status" value="1"/>
</dbReference>